<dbReference type="RefSeq" id="WP_012647139.1">
    <property type="nucleotide sequence ID" value="NC_011979.1"/>
</dbReference>
<proteinExistence type="predicted"/>
<organism evidence="1 2">
    <name type="scientific">Geotalea daltonii (strain DSM 22248 / JCM 15807 / FRC-32)</name>
    <name type="common">Geobacter daltonii</name>
    <dbReference type="NCBI Taxonomy" id="316067"/>
    <lineage>
        <taxon>Bacteria</taxon>
        <taxon>Pseudomonadati</taxon>
        <taxon>Thermodesulfobacteriota</taxon>
        <taxon>Desulfuromonadia</taxon>
        <taxon>Geobacterales</taxon>
        <taxon>Geobacteraceae</taxon>
        <taxon>Geotalea</taxon>
    </lineage>
</organism>
<keyword evidence="2" id="KW-1185">Reference proteome</keyword>
<evidence type="ECO:0000313" key="1">
    <source>
        <dbReference type="EMBL" id="ACM20410.1"/>
    </source>
</evidence>
<dbReference type="HOGENOM" id="CLU_146218_1_0_7"/>
<protein>
    <recommendedName>
        <fullName evidence="3">N-acetylglutamate synthase</fullName>
    </recommendedName>
</protein>
<gene>
    <name evidence="1" type="ordered locus">Geob_2055</name>
</gene>
<dbReference type="Proteomes" id="UP000007721">
    <property type="component" value="Chromosome"/>
</dbReference>
<evidence type="ECO:0008006" key="3">
    <source>
        <dbReference type="Google" id="ProtNLM"/>
    </source>
</evidence>
<dbReference type="eggNOG" id="COG0590">
    <property type="taxonomic scope" value="Bacteria"/>
</dbReference>
<dbReference type="OrthoDB" id="5684515at2"/>
<dbReference type="Pfam" id="PF26421">
    <property type="entry name" value="Avidin_like"/>
    <property type="match status" value="1"/>
</dbReference>
<sequence length="115" mass="13109">MSTINYDNRYFKSISNSTNGDAGDETVFHYRQEGDLVWATYRGGQVRFGTLVAKIGCDGALDMRYQHLNDHGQLMTGVCRSVPELLPDGHLRLHEKWRWTCRDGSEGESVIEELK</sequence>
<dbReference type="EMBL" id="CP001390">
    <property type="protein sequence ID" value="ACM20410.1"/>
    <property type="molecule type" value="Genomic_DNA"/>
</dbReference>
<dbReference type="InterPro" id="IPR058595">
    <property type="entry name" value="Avidin-like"/>
</dbReference>
<dbReference type="AlphaFoldDB" id="B9M8R4"/>
<dbReference type="STRING" id="316067.Geob_2055"/>
<accession>B9M8R4</accession>
<name>B9M8R4_GEODF</name>
<dbReference type="KEGG" id="geo:Geob_2055"/>
<evidence type="ECO:0000313" key="2">
    <source>
        <dbReference type="Proteomes" id="UP000007721"/>
    </source>
</evidence>
<reference evidence="1 2" key="1">
    <citation type="submission" date="2009-01" db="EMBL/GenBank/DDBJ databases">
        <title>Complete sequence of Geobacter sp. FRC-32.</title>
        <authorList>
            <consortium name="US DOE Joint Genome Institute"/>
            <person name="Lucas S."/>
            <person name="Copeland A."/>
            <person name="Lapidus A."/>
            <person name="Glavina del Rio T."/>
            <person name="Dalin E."/>
            <person name="Tice H."/>
            <person name="Bruce D."/>
            <person name="Goodwin L."/>
            <person name="Pitluck S."/>
            <person name="Saunders E."/>
            <person name="Brettin T."/>
            <person name="Detter J.C."/>
            <person name="Han C."/>
            <person name="Larimer F."/>
            <person name="Land M."/>
            <person name="Hauser L."/>
            <person name="Kyrpides N."/>
            <person name="Ovchinnikova G."/>
            <person name="Kostka J."/>
            <person name="Richardson P."/>
        </authorList>
    </citation>
    <scope>NUCLEOTIDE SEQUENCE [LARGE SCALE GENOMIC DNA]</scope>
    <source>
        <strain evidence="2">DSM 22248 / JCM 15807 / FRC-32</strain>
    </source>
</reference>